<dbReference type="Gene3D" id="1.10.486.10">
    <property type="entry name" value="PCRA, domain 4"/>
    <property type="match status" value="1"/>
</dbReference>
<evidence type="ECO:0000256" key="2">
    <source>
        <dbReference type="ARBA" id="ARBA00022741"/>
    </source>
</evidence>
<feature type="domain" description="UvrD-like helicase C-terminal" evidence="13">
    <location>
        <begin position="295"/>
        <end position="547"/>
    </location>
</feature>
<protein>
    <recommendedName>
        <fullName evidence="8">DNA 3'-5' helicase</fullName>
        <ecNumber evidence="8">5.6.2.4</ecNumber>
    </recommendedName>
</protein>
<dbReference type="InterPro" id="IPR027417">
    <property type="entry name" value="P-loop_NTPase"/>
</dbReference>
<dbReference type="GO" id="GO:0005829">
    <property type="term" value="C:cytosol"/>
    <property type="evidence" value="ECO:0007669"/>
    <property type="project" value="TreeGrafter"/>
</dbReference>
<sequence length="718" mass="80408">MIDYAKTLNEAQYAAVSSGDGPVLVVAGAGSGKTRAIVYRLAWLAEHGVPQGSILLLTFTRKAAREMLDRAGVLLQQGLAEIQGGTFHSFAYAMLRLWPPDHLAGHPFTLLDSSDITAAVKLCKEELKIGHGDRSFPKAQNIAAFLSKARNKELPVTEVLEREAFHLLSHAEAFTRLGAAYNEYRRKGRLLDYDDLLFELEVLLRDNREAAQHIRQRFTHILVDEYQDTNPVQARITCLLASGDSGNAGNVMVVGDEAQSIYAFRGADVRNILDFPKLFPDTRVIRLEENYRSTQPVLDVANALLANSAESYGKTLFTKRKIGDSARLVTPLSDMSQARLVTLRIEELLDTYPPQEIAVLFRAGFHSYHLEMALQHARIPFRKYGGLRYTEAAHVKDCIAFARLALNPLDMPALTRIAALHSGIGPKTANKIYNALLTNQAMEKIFARYPGLLEDMRFVETLRAASQPPVDVLGAILEYYFPRMETLFPEDWPRRRQGLEEIVQMAAAYTELDIFMADIALEPPEDSDNKKDDTGRVVLSTVHSAKGLEWDAVLIIDLVEDRFPSRYAMARSEDFEEERRLMYVACTRARKRLDLYAPATLYSRADHAALHAAPSPFVRELPFACVEEWQENIGGRLVRKHERAAHADQTGQTARTRHARAASHSAPSDSSGQAGRACRHRIFGKGAVVCCLPPDKVQVDFPGFGRKVILREYLFFED</sequence>
<dbReference type="Gene3D" id="1.10.10.160">
    <property type="match status" value="1"/>
</dbReference>
<evidence type="ECO:0000256" key="6">
    <source>
        <dbReference type="ARBA" id="ARBA00023235"/>
    </source>
</evidence>
<feature type="domain" description="UvrD-like helicase ATP-binding" evidence="12">
    <location>
        <begin position="6"/>
        <end position="294"/>
    </location>
</feature>
<organism evidence="14 15">
    <name type="scientific">Candidatus Desulfovibrio kirbyi</name>
    <dbReference type="NCBI Taxonomy" id="2696086"/>
    <lineage>
        <taxon>Bacteria</taxon>
        <taxon>Pseudomonadati</taxon>
        <taxon>Thermodesulfobacteriota</taxon>
        <taxon>Desulfovibrionia</taxon>
        <taxon>Desulfovibrionales</taxon>
        <taxon>Desulfovibrionaceae</taxon>
        <taxon>Desulfovibrio</taxon>
    </lineage>
</organism>
<keyword evidence="3 10" id="KW-0378">Hydrolase</keyword>
<accession>A0A6L2R6V9</accession>
<dbReference type="PANTHER" id="PTHR11070:SF3">
    <property type="entry name" value="DNA 3'-5' HELICASE"/>
    <property type="match status" value="1"/>
</dbReference>
<dbReference type="PANTHER" id="PTHR11070">
    <property type="entry name" value="UVRD / RECB / PCRA DNA HELICASE FAMILY MEMBER"/>
    <property type="match status" value="1"/>
</dbReference>
<evidence type="ECO:0000256" key="11">
    <source>
        <dbReference type="SAM" id="MobiDB-lite"/>
    </source>
</evidence>
<keyword evidence="6" id="KW-0413">Isomerase</keyword>
<dbReference type="SUPFAM" id="SSF52540">
    <property type="entry name" value="P-loop containing nucleoside triphosphate hydrolases"/>
    <property type="match status" value="1"/>
</dbReference>
<evidence type="ECO:0000256" key="8">
    <source>
        <dbReference type="ARBA" id="ARBA00034808"/>
    </source>
</evidence>
<dbReference type="PROSITE" id="PS51198">
    <property type="entry name" value="UVRD_HELICASE_ATP_BIND"/>
    <property type="match status" value="1"/>
</dbReference>
<feature type="compositionally biased region" description="Low complexity" evidence="11">
    <location>
        <begin position="662"/>
        <end position="674"/>
    </location>
</feature>
<keyword evidence="2 10" id="KW-0547">Nucleotide-binding</keyword>
<dbReference type="InterPro" id="IPR014017">
    <property type="entry name" value="DNA_helicase_UvrD-like_C"/>
</dbReference>
<dbReference type="GO" id="GO:0043138">
    <property type="term" value="F:3'-5' DNA helicase activity"/>
    <property type="evidence" value="ECO:0007669"/>
    <property type="project" value="UniProtKB-EC"/>
</dbReference>
<evidence type="ECO:0000256" key="10">
    <source>
        <dbReference type="PROSITE-ProRule" id="PRU00560"/>
    </source>
</evidence>
<dbReference type="InterPro" id="IPR014016">
    <property type="entry name" value="UvrD-like_ATP-bd"/>
</dbReference>
<dbReference type="CDD" id="cd17932">
    <property type="entry name" value="DEXQc_UvrD"/>
    <property type="match status" value="1"/>
</dbReference>
<feature type="region of interest" description="Disordered" evidence="11">
    <location>
        <begin position="641"/>
        <end position="674"/>
    </location>
</feature>
<evidence type="ECO:0000313" key="14">
    <source>
        <dbReference type="EMBL" id="GFH63280.1"/>
    </source>
</evidence>
<evidence type="ECO:0000259" key="13">
    <source>
        <dbReference type="PROSITE" id="PS51217"/>
    </source>
</evidence>
<evidence type="ECO:0000256" key="7">
    <source>
        <dbReference type="ARBA" id="ARBA00034617"/>
    </source>
</evidence>
<dbReference type="AlphaFoldDB" id="A0A6L2R6V9"/>
<keyword evidence="4 10" id="KW-0347">Helicase</keyword>
<comment type="catalytic activity">
    <reaction evidence="7">
        <text>Couples ATP hydrolysis with the unwinding of duplex DNA by translocating in the 3'-5' direction.</text>
        <dbReference type="EC" id="5.6.2.4"/>
    </reaction>
</comment>
<proteinExistence type="inferred from homology"/>
<dbReference type="GO" id="GO:0016787">
    <property type="term" value="F:hydrolase activity"/>
    <property type="evidence" value="ECO:0007669"/>
    <property type="project" value="UniProtKB-UniRule"/>
</dbReference>
<dbReference type="GO" id="GO:0000725">
    <property type="term" value="P:recombinational repair"/>
    <property type="evidence" value="ECO:0007669"/>
    <property type="project" value="TreeGrafter"/>
</dbReference>
<dbReference type="GO" id="GO:0005524">
    <property type="term" value="F:ATP binding"/>
    <property type="evidence" value="ECO:0007669"/>
    <property type="project" value="UniProtKB-UniRule"/>
</dbReference>
<comment type="caution">
    <text evidence="14">The sequence shown here is derived from an EMBL/GenBank/DDBJ whole genome shotgun (WGS) entry which is preliminary data.</text>
</comment>
<evidence type="ECO:0000256" key="5">
    <source>
        <dbReference type="ARBA" id="ARBA00022840"/>
    </source>
</evidence>
<dbReference type="GO" id="GO:0003677">
    <property type="term" value="F:DNA binding"/>
    <property type="evidence" value="ECO:0007669"/>
    <property type="project" value="InterPro"/>
</dbReference>
<evidence type="ECO:0000256" key="1">
    <source>
        <dbReference type="ARBA" id="ARBA00009922"/>
    </source>
</evidence>
<evidence type="ECO:0000259" key="12">
    <source>
        <dbReference type="PROSITE" id="PS51198"/>
    </source>
</evidence>
<dbReference type="Gene3D" id="3.40.50.300">
    <property type="entry name" value="P-loop containing nucleotide triphosphate hydrolases"/>
    <property type="match status" value="2"/>
</dbReference>
<feature type="binding site" evidence="10">
    <location>
        <begin position="27"/>
        <end position="34"/>
    </location>
    <ligand>
        <name>ATP</name>
        <dbReference type="ChEBI" id="CHEBI:30616"/>
    </ligand>
</feature>
<dbReference type="PROSITE" id="PS51217">
    <property type="entry name" value="UVRD_HELICASE_CTER"/>
    <property type="match status" value="1"/>
</dbReference>
<dbReference type="Proteomes" id="UP000505077">
    <property type="component" value="Unassembled WGS sequence"/>
</dbReference>
<dbReference type="EC" id="5.6.2.4" evidence="8"/>
<name>A0A6L2R6V9_9BACT</name>
<dbReference type="EMBL" id="BLLL01000012">
    <property type="protein sequence ID" value="GFH63280.1"/>
    <property type="molecule type" value="Genomic_DNA"/>
</dbReference>
<evidence type="ECO:0000256" key="4">
    <source>
        <dbReference type="ARBA" id="ARBA00022806"/>
    </source>
</evidence>
<evidence type="ECO:0000256" key="9">
    <source>
        <dbReference type="ARBA" id="ARBA00048988"/>
    </source>
</evidence>
<comment type="catalytic activity">
    <reaction evidence="9">
        <text>ATP + H2O = ADP + phosphate + H(+)</text>
        <dbReference type="Rhea" id="RHEA:13065"/>
        <dbReference type="ChEBI" id="CHEBI:15377"/>
        <dbReference type="ChEBI" id="CHEBI:15378"/>
        <dbReference type="ChEBI" id="CHEBI:30616"/>
        <dbReference type="ChEBI" id="CHEBI:43474"/>
        <dbReference type="ChEBI" id="CHEBI:456216"/>
        <dbReference type="EC" id="5.6.2.4"/>
    </reaction>
</comment>
<keyword evidence="5 10" id="KW-0067">ATP-binding</keyword>
<comment type="similarity">
    <text evidence="1">Belongs to the helicase family. UvrD subfamily.</text>
</comment>
<dbReference type="Pfam" id="PF13361">
    <property type="entry name" value="UvrD_C"/>
    <property type="match status" value="2"/>
</dbReference>
<gene>
    <name evidence="14" type="primary">uvrD</name>
    <name evidence="14" type="ORF">ZNDK_1051</name>
</gene>
<evidence type="ECO:0000256" key="3">
    <source>
        <dbReference type="ARBA" id="ARBA00022801"/>
    </source>
</evidence>
<reference evidence="14 15" key="1">
    <citation type="journal article" date="2020" name="ISME J.">
        <title>Parallel Reductive Genome Evolution in Desulfovibrio Ectosymbionts Independently Acquired by Trichonympha Protists in the Termite Gut.</title>
        <authorList>
            <person name="Takeuchi M."/>
            <person name="Kuwahara H."/>
            <person name="Murakami T."/>
            <person name="Takahashi K."/>
            <person name="Kajitani R."/>
            <person name="Toyoda A."/>
            <person name="Itoh T."/>
            <person name="Ohkuma M."/>
            <person name="Hongoh Y."/>
        </authorList>
    </citation>
    <scope>NUCLEOTIDE SEQUENCE [LARGE SCALE GENOMIC DNA]</scope>
    <source>
        <strain evidence="14">ZnDsv-02</strain>
    </source>
</reference>
<dbReference type="InterPro" id="IPR013986">
    <property type="entry name" value="DExx_box_DNA_helicase_dom_sf"/>
</dbReference>
<dbReference type="InterPro" id="IPR000212">
    <property type="entry name" value="DNA_helicase_UvrD/REP"/>
</dbReference>
<evidence type="ECO:0000313" key="15">
    <source>
        <dbReference type="Proteomes" id="UP000505077"/>
    </source>
</evidence>
<dbReference type="Pfam" id="PF00580">
    <property type="entry name" value="UvrD-helicase"/>
    <property type="match status" value="1"/>
</dbReference>